<sequence>MLDGPPATLTGVRLDGAAAATPPFFLRTFDLGMGPHLLASCYGWVGAVSSPVARPLVRRAVSGTLAYTLT</sequence>
<dbReference type="EMBL" id="BAABKQ010000001">
    <property type="protein sequence ID" value="GAA4803374.1"/>
    <property type="molecule type" value="Genomic_DNA"/>
</dbReference>
<gene>
    <name evidence="1" type="ORF">GCM10023353_01990</name>
</gene>
<accession>A0ABP9C5U7</accession>
<keyword evidence="2" id="KW-1185">Reference proteome</keyword>
<comment type="caution">
    <text evidence="1">The sequence shown here is derived from an EMBL/GenBank/DDBJ whole genome shotgun (WGS) entry which is preliminary data.</text>
</comment>
<dbReference type="Proteomes" id="UP001500839">
    <property type="component" value="Unassembled WGS sequence"/>
</dbReference>
<evidence type="ECO:0000313" key="2">
    <source>
        <dbReference type="Proteomes" id="UP001500839"/>
    </source>
</evidence>
<protein>
    <submittedName>
        <fullName evidence="1">Uncharacterized protein</fullName>
    </submittedName>
</protein>
<evidence type="ECO:0000313" key="1">
    <source>
        <dbReference type="EMBL" id="GAA4803374.1"/>
    </source>
</evidence>
<name>A0ABP9C5U7_9ACTN</name>
<organism evidence="1 2">
    <name type="scientific">Tomitella cavernea</name>
    <dbReference type="NCBI Taxonomy" id="1387982"/>
    <lineage>
        <taxon>Bacteria</taxon>
        <taxon>Bacillati</taxon>
        <taxon>Actinomycetota</taxon>
        <taxon>Actinomycetes</taxon>
        <taxon>Mycobacteriales</taxon>
        <taxon>Tomitella</taxon>
    </lineage>
</organism>
<proteinExistence type="predicted"/>
<reference evidence="2" key="1">
    <citation type="journal article" date="2019" name="Int. J. Syst. Evol. Microbiol.">
        <title>The Global Catalogue of Microorganisms (GCM) 10K type strain sequencing project: providing services to taxonomists for standard genome sequencing and annotation.</title>
        <authorList>
            <consortium name="The Broad Institute Genomics Platform"/>
            <consortium name="The Broad Institute Genome Sequencing Center for Infectious Disease"/>
            <person name="Wu L."/>
            <person name="Ma J."/>
        </authorList>
    </citation>
    <scope>NUCLEOTIDE SEQUENCE [LARGE SCALE GENOMIC DNA]</scope>
    <source>
        <strain evidence="2">JCM 18542</strain>
    </source>
</reference>